<sequence>MTFVRSQRKHQSLQTARLWAADRRRLKVVSKLKKYLIELGSYSPKNVVASYKSCKVVVRDNAKLLPIANINEDLSVNWLHNGIELQPVQVALEEFIADMELAGSMLVRWIMGENLQLLNRMLNELGMIIAFQSALTTDVCIDWKALRKCQTTPQHSSTMPAVDAFAEMLADLFSGANVEVTKPDILQERPFTMAELDSAIGNLKSNKVCDERGLAAELLHHAPPAFREVLLDFFNHILATGDVPSSWQRTKFKMLAKST</sequence>
<reference evidence="1 2" key="1">
    <citation type="submission" date="2016-02" db="EMBL/GenBank/DDBJ databases">
        <title>Genome analysis of coral dinoflagellate symbionts highlights evolutionary adaptations to a symbiotic lifestyle.</title>
        <authorList>
            <person name="Aranda M."/>
            <person name="Li Y."/>
            <person name="Liew Y.J."/>
            <person name="Baumgarten S."/>
            <person name="Simakov O."/>
            <person name="Wilson M."/>
            <person name="Piel J."/>
            <person name="Ashoor H."/>
            <person name="Bougouffa S."/>
            <person name="Bajic V.B."/>
            <person name="Ryu T."/>
            <person name="Ravasi T."/>
            <person name="Bayer T."/>
            <person name="Micklem G."/>
            <person name="Kim H."/>
            <person name="Bhak J."/>
            <person name="Lajeunesse T.C."/>
            <person name="Voolstra C.R."/>
        </authorList>
    </citation>
    <scope>NUCLEOTIDE SEQUENCE [LARGE SCALE GENOMIC DNA]</scope>
    <source>
        <strain evidence="1 2">CCMP2467</strain>
    </source>
</reference>
<gene>
    <name evidence="1" type="ORF">AK812_SmicGene41343</name>
</gene>
<organism evidence="1 2">
    <name type="scientific">Symbiodinium microadriaticum</name>
    <name type="common">Dinoflagellate</name>
    <name type="synonym">Zooxanthella microadriatica</name>
    <dbReference type="NCBI Taxonomy" id="2951"/>
    <lineage>
        <taxon>Eukaryota</taxon>
        <taxon>Sar</taxon>
        <taxon>Alveolata</taxon>
        <taxon>Dinophyceae</taxon>
        <taxon>Suessiales</taxon>
        <taxon>Symbiodiniaceae</taxon>
        <taxon>Symbiodinium</taxon>
    </lineage>
</organism>
<dbReference type="AlphaFoldDB" id="A0A1Q9C6C5"/>
<keyword evidence="2" id="KW-1185">Reference proteome</keyword>
<protein>
    <submittedName>
        <fullName evidence="1">Uncharacterized protein</fullName>
    </submittedName>
</protein>
<proteinExistence type="predicted"/>
<comment type="caution">
    <text evidence="1">The sequence shown here is derived from an EMBL/GenBank/DDBJ whole genome shotgun (WGS) entry which is preliminary data.</text>
</comment>
<evidence type="ECO:0000313" key="1">
    <source>
        <dbReference type="EMBL" id="OLP78483.1"/>
    </source>
</evidence>
<name>A0A1Q9C6C5_SYMMI</name>
<dbReference type="OrthoDB" id="420059at2759"/>
<dbReference type="EMBL" id="LSRX01001606">
    <property type="protein sequence ID" value="OLP78483.1"/>
    <property type="molecule type" value="Genomic_DNA"/>
</dbReference>
<evidence type="ECO:0000313" key="2">
    <source>
        <dbReference type="Proteomes" id="UP000186817"/>
    </source>
</evidence>
<dbReference type="Proteomes" id="UP000186817">
    <property type="component" value="Unassembled WGS sequence"/>
</dbReference>
<accession>A0A1Q9C6C5</accession>